<dbReference type="PANTHER" id="PTHR10039:SF16">
    <property type="entry name" value="GPI INOSITOL-DEACYLASE"/>
    <property type="match status" value="1"/>
</dbReference>
<dbReference type="PANTHER" id="PTHR10039">
    <property type="entry name" value="AMELOGENIN"/>
    <property type="match status" value="1"/>
</dbReference>
<dbReference type="SUPFAM" id="SSF48403">
    <property type="entry name" value="Ankyrin repeat"/>
    <property type="match status" value="1"/>
</dbReference>
<comment type="caution">
    <text evidence="5">The sequence shown here is derived from an EMBL/GenBank/DDBJ whole genome shotgun (WGS) entry which is preliminary data.</text>
</comment>
<feature type="repeat" description="ANK" evidence="2">
    <location>
        <begin position="549"/>
        <end position="582"/>
    </location>
</feature>
<dbReference type="Gene3D" id="1.25.40.20">
    <property type="entry name" value="Ankyrin repeat-containing domain"/>
    <property type="match status" value="1"/>
</dbReference>
<keyword evidence="2" id="KW-0040">ANK repeat</keyword>
<gene>
    <name evidence="5" type="ORF">KAF25_000654</name>
</gene>
<dbReference type="AlphaFoldDB" id="A0A9P7GXY5"/>
<dbReference type="Proteomes" id="UP000782241">
    <property type="component" value="Unassembled WGS sequence"/>
</dbReference>
<protein>
    <recommendedName>
        <fullName evidence="4">Nephrocystin 3-like N-terminal domain-containing protein</fullName>
    </recommendedName>
</protein>
<dbReference type="SUPFAM" id="SSF52540">
    <property type="entry name" value="P-loop containing nucleoside triphosphate hydrolases"/>
    <property type="match status" value="1"/>
</dbReference>
<evidence type="ECO:0000259" key="4">
    <source>
        <dbReference type="Pfam" id="PF24883"/>
    </source>
</evidence>
<feature type="repeat" description="ANK" evidence="2">
    <location>
        <begin position="515"/>
        <end position="548"/>
    </location>
</feature>
<dbReference type="Gene3D" id="3.40.50.300">
    <property type="entry name" value="P-loop containing nucleotide triphosphate hydrolases"/>
    <property type="match status" value="1"/>
</dbReference>
<feature type="domain" description="Nephrocystin 3-like N-terminal" evidence="4">
    <location>
        <begin position="54"/>
        <end position="217"/>
    </location>
</feature>
<dbReference type="EMBL" id="JAGPUO010000029">
    <property type="protein sequence ID" value="KAG5655405.1"/>
    <property type="molecule type" value="Genomic_DNA"/>
</dbReference>
<accession>A0A9P7GXY5</accession>
<dbReference type="InterPro" id="IPR036770">
    <property type="entry name" value="Ankyrin_rpt-contain_sf"/>
</dbReference>
<sequence>MTIHDRNHKHNYPTYHNKSSNMLASDRNQLLARLCPGDRSESWQKDLERSRVPGSCHWILDDPKTKEWLHGSIRHLLWLHGPSATGKTFLCSRLVEHILESPVTKGNTVASVHFQQNHRQYNLADFNHALTSVLRQLVSQLSSESGILKRLAEMDKIPYPGDDEFCEILYQVASEFGKVFIVFDGADSVTTSALRDLMLAIAPNGSDPIFRVLFASRNAPPDGPAASFRVLDISSRAHDRDVEMYTTQTLRDVSAKDVSSGYEGLVQDLVRIFDGIFLPIPVWPVETPMPEFLTSLNQLLSISRGTSTSNRIDSFCKETVTQIMACQWSDMILCILYHIIKAAEAGYTFTMPMTLQALDAWQIQKDNKAFNAEEIILRCHGLISHGSDESMRIVSPLLGNNLKREVFGVEYEKRSISASMRYLSSVTFAQGACTSSTALRERLHNNRYLWYAARMLGPSLATTTPETFVQDFVQLSSRRGSIESYLQAAESWPYESQAAYDEYEQDEERWRCFTPGYTALHLAAHLAAPAILIDTLIIRGEALEAQDSDGRTALHLAAEIEGDNPTLQALLSAGSNVLAEDNLGNTPLSVAVVSGGLESVRLLLDHGAELGELDEDTLEQCGQEKPEIASHLRGLGLDVPVDVESDAED</sequence>
<dbReference type="InterPro" id="IPR056884">
    <property type="entry name" value="NPHP3-like_N"/>
</dbReference>
<feature type="repeat" description="ANK" evidence="2">
    <location>
        <begin position="583"/>
        <end position="615"/>
    </location>
</feature>
<dbReference type="Pfam" id="PF12796">
    <property type="entry name" value="Ank_2"/>
    <property type="match status" value="1"/>
</dbReference>
<dbReference type="PROSITE" id="PS50297">
    <property type="entry name" value="ANK_REP_REGION"/>
    <property type="match status" value="2"/>
</dbReference>
<dbReference type="InterPro" id="IPR002110">
    <property type="entry name" value="Ankyrin_rpt"/>
</dbReference>
<dbReference type="InterPro" id="IPR027417">
    <property type="entry name" value="P-loop_NTPase"/>
</dbReference>
<dbReference type="SMART" id="SM00248">
    <property type="entry name" value="ANK"/>
    <property type="match status" value="3"/>
</dbReference>
<keyword evidence="1" id="KW-0677">Repeat</keyword>
<reference evidence="5" key="1">
    <citation type="submission" date="2021-04" db="EMBL/GenBank/DDBJ databases">
        <title>Draft genome of Fusarium avenaceum strain F156N33, isolated from an atmospheric sample in Virginia.</title>
        <authorList>
            <person name="Yang S."/>
            <person name="Vinatzer B.A."/>
            <person name="Coleman J."/>
        </authorList>
    </citation>
    <scope>NUCLEOTIDE SEQUENCE</scope>
    <source>
        <strain evidence="5">F156N33</strain>
    </source>
</reference>
<dbReference type="PROSITE" id="PS50088">
    <property type="entry name" value="ANK_REPEAT"/>
    <property type="match status" value="3"/>
</dbReference>
<feature type="region of interest" description="Disordered" evidence="3">
    <location>
        <begin position="1"/>
        <end position="20"/>
    </location>
</feature>
<dbReference type="Pfam" id="PF24883">
    <property type="entry name" value="NPHP3_N"/>
    <property type="match status" value="1"/>
</dbReference>
<name>A0A9P7GXY5_9HYPO</name>
<evidence type="ECO:0000256" key="2">
    <source>
        <dbReference type="PROSITE-ProRule" id="PRU00023"/>
    </source>
</evidence>
<feature type="compositionally biased region" description="Basic residues" evidence="3">
    <location>
        <begin position="1"/>
        <end position="11"/>
    </location>
</feature>
<organism evidence="5 6">
    <name type="scientific">Fusarium avenaceum</name>
    <dbReference type="NCBI Taxonomy" id="40199"/>
    <lineage>
        <taxon>Eukaryota</taxon>
        <taxon>Fungi</taxon>
        <taxon>Dikarya</taxon>
        <taxon>Ascomycota</taxon>
        <taxon>Pezizomycotina</taxon>
        <taxon>Sordariomycetes</taxon>
        <taxon>Hypocreomycetidae</taxon>
        <taxon>Hypocreales</taxon>
        <taxon>Nectriaceae</taxon>
        <taxon>Fusarium</taxon>
        <taxon>Fusarium tricinctum species complex</taxon>
    </lineage>
</organism>
<evidence type="ECO:0000313" key="6">
    <source>
        <dbReference type="Proteomes" id="UP000782241"/>
    </source>
</evidence>
<evidence type="ECO:0000256" key="1">
    <source>
        <dbReference type="ARBA" id="ARBA00022737"/>
    </source>
</evidence>
<keyword evidence="6" id="KW-1185">Reference proteome</keyword>
<evidence type="ECO:0000313" key="5">
    <source>
        <dbReference type="EMBL" id="KAG5655405.1"/>
    </source>
</evidence>
<proteinExistence type="predicted"/>
<evidence type="ECO:0000256" key="3">
    <source>
        <dbReference type="SAM" id="MobiDB-lite"/>
    </source>
</evidence>